<keyword evidence="2" id="KW-0812">Transmembrane</keyword>
<feature type="transmembrane region" description="Helical" evidence="2">
    <location>
        <begin position="337"/>
        <end position="358"/>
    </location>
</feature>
<gene>
    <name evidence="4" type="ORF">GBAR_LOCUS6973</name>
</gene>
<feature type="region of interest" description="Disordered" evidence="1">
    <location>
        <begin position="680"/>
        <end position="704"/>
    </location>
</feature>
<feature type="transmembrane region" description="Helical" evidence="2">
    <location>
        <begin position="512"/>
        <end position="531"/>
    </location>
</feature>
<proteinExistence type="predicted"/>
<dbReference type="EMBL" id="CASHTH010001049">
    <property type="protein sequence ID" value="CAI8010622.1"/>
    <property type="molecule type" value="Genomic_DNA"/>
</dbReference>
<evidence type="ECO:0000256" key="2">
    <source>
        <dbReference type="SAM" id="Phobius"/>
    </source>
</evidence>
<feature type="signal peptide" evidence="3">
    <location>
        <begin position="1"/>
        <end position="18"/>
    </location>
</feature>
<feature type="transmembrane region" description="Helical" evidence="2">
    <location>
        <begin position="448"/>
        <end position="470"/>
    </location>
</feature>
<dbReference type="Proteomes" id="UP001174909">
    <property type="component" value="Unassembled WGS sequence"/>
</dbReference>
<keyword evidence="3" id="KW-0732">Signal</keyword>
<evidence type="ECO:0000256" key="3">
    <source>
        <dbReference type="SAM" id="SignalP"/>
    </source>
</evidence>
<evidence type="ECO:0000313" key="4">
    <source>
        <dbReference type="EMBL" id="CAI8010622.1"/>
    </source>
</evidence>
<name>A0AA35RI96_GEOBA</name>
<comment type="caution">
    <text evidence="4">The sequence shown here is derived from an EMBL/GenBank/DDBJ whole genome shotgun (WGS) entry which is preliminary data.</text>
</comment>
<feature type="transmembrane region" description="Helical" evidence="2">
    <location>
        <begin position="235"/>
        <end position="256"/>
    </location>
</feature>
<feature type="transmembrane region" description="Helical" evidence="2">
    <location>
        <begin position="565"/>
        <end position="586"/>
    </location>
</feature>
<feature type="chain" id="PRO_5041229849" evidence="3">
    <location>
        <begin position="19"/>
        <end position="740"/>
    </location>
</feature>
<keyword evidence="2" id="KW-1133">Transmembrane helix</keyword>
<reference evidence="4" key="1">
    <citation type="submission" date="2023-03" db="EMBL/GenBank/DDBJ databases">
        <authorList>
            <person name="Steffen K."/>
            <person name="Cardenas P."/>
        </authorList>
    </citation>
    <scope>NUCLEOTIDE SEQUENCE</scope>
</reference>
<sequence length="740" mass="84817">MKLASMTLVLLVLPQSLCVTLFNNLGRLHKECEAMNVSKYEYLFPGQMTQLPNIKHCAPTGIIEVLFMDNTTSFAVRQNPGNNTPSIAVYENETSSRLMCVKNNGRITKVSITLNYCRPGFFYTQQGTCDCLTSPHNPNIACSKAEGFSAVVVGHCVSRSSGKDPLLEARCAFASHGTKPVLAIEQNNTTGETLFCEKFNRKGTLCSECTRGNGLSVFSDTFDCIPCSRFRLKNLALYLVIELVPTTVFVLIILFFHIGITTGPVNGYIFFAQMVTTQLEVLFLKFGWKMYAQGNNYLATIMPQWIINPYCIWNLTFYRIFNENICISPHLREVHLLALNLVMAHYPLLLMFITYVIIELKARNIRVVTCLWRLLCFNCVRCRRVWQAKTSVIDAFASCLLLSYTKFVLVSFLYLSPSEVHDDRGRLVGRVLSLDTSLKFLSHEHTPYVAVAIVMLLTFGALPPLILTFYQFRLFQSCLDRVHLRGVAMQRFVEAFQGCYRDGTDGRIDCRFFAGIYFLFRCTILMITALLPSYPAVFTAIIITLSLFLLLFAIFRPYKKQRYNIIDSAIIFLFITITALQLYMYYKLHQTFTVSHVFTFYHFLLSVPLVYITVYVVNWLYQQWKQRHNRRSNTPADRQPEFYRESALEERVPLRGEPSGYSARNPVSQTEVSIENLLEDERNEGEIDGQGPRGGEGTGREVREGREQLWRSAVGAWGDWYRWWQSYTSGQRKAKHFSTS</sequence>
<dbReference type="AlphaFoldDB" id="A0AA35RI96"/>
<keyword evidence="2" id="KW-0472">Membrane</keyword>
<protein>
    <submittedName>
        <fullName evidence="4">Uncharacterized protein</fullName>
    </submittedName>
</protein>
<accession>A0AA35RI96</accession>
<organism evidence="4 5">
    <name type="scientific">Geodia barretti</name>
    <name type="common">Barrett's horny sponge</name>
    <dbReference type="NCBI Taxonomy" id="519541"/>
    <lineage>
        <taxon>Eukaryota</taxon>
        <taxon>Metazoa</taxon>
        <taxon>Porifera</taxon>
        <taxon>Demospongiae</taxon>
        <taxon>Heteroscleromorpha</taxon>
        <taxon>Tetractinellida</taxon>
        <taxon>Astrophorina</taxon>
        <taxon>Geodiidae</taxon>
        <taxon>Geodia</taxon>
    </lineage>
</organism>
<feature type="transmembrane region" description="Helical" evidence="2">
    <location>
        <begin position="268"/>
        <end position="288"/>
    </location>
</feature>
<feature type="transmembrane region" description="Helical" evidence="2">
    <location>
        <begin position="391"/>
        <end position="415"/>
    </location>
</feature>
<feature type="transmembrane region" description="Helical" evidence="2">
    <location>
        <begin position="598"/>
        <end position="621"/>
    </location>
</feature>
<evidence type="ECO:0000256" key="1">
    <source>
        <dbReference type="SAM" id="MobiDB-lite"/>
    </source>
</evidence>
<keyword evidence="5" id="KW-1185">Reference proteome</keyword>
<feature type="transmembrane region" description="Helical" evidence="2">
    <location>
        <begin position="537"/>
        <end position="558"/>
    </location>
</feature>
<evidence type="ECO:0000313" key="5">
    <source>
        <dbReference type="Proteomes" id="UP001174909"/>
    </source>
</evidence>